<feature type="binding site" evidence="7">
    <location>
        <position position="76"/>
    </location>
    <ligand>
        <name>S-adenosyl-L-methionine</name>
        <dbReference type="ChEBI" id="CHEBI:59789"/>
    </ligand>
</feature>
<keyword evidence="9" id="KW-1185">Reference proteome</keyword>
<keyword evidence="3 7" id="KW-0698">rRNA processing</keyword>
<dbReference type="NCBIfam" id="TIGR00006">
    <property type="entry name" value="16S rRNA (cytosine(1402)-N(4))-methyltransferase RsmH"/>
    <property type="match status" value="1"/>
</dbReference>
<evidence type="ECO:0000313" key="9">
    <source>
        <dbReference type="Proteomes" id="UP000568839"/>
    </source>
</evidence>
<dbReference type="Pfam" id="PF01795">
    <property type="entry name" value="Methyltransf_5"/>
    <property type="match status" value="1"/>
</dbReference>
<dbReference type="Proteomes" id="UP000568839">
    <property type="component" value="Unassembled WGS sequence"/>
</dbReference>
<dbReference type="FunFam" id="1.10.150.170:FF:000001">
    <property type="entry name" value="Ribosomal RNA small subunit methyltransferase H"/>
    <property type="match status" value="1"/>
</dbReference>
<keyword evidence="2 7" id="KW-0963">Cytoplasm</keyword>
<dbReference type="EMBL" id="JACHHJ010000001">
    <property type="protein sequence ID" value="MBB6449392.1"/>
    <property type="molecule type" value="Genomic_DNA"/>
</dbReference>
<comment type="similarity">
    <text evidence="1 7">Belongs to the methyltransferase superfamily. RsmH family.</text>
</comment>
<keyword evidence="6 7" id="KW-0949">S-adenosyl-L-methionine</keyword>
<feature type="binding site" evidence="7">
    <location>
        <position position="55"/>
    </location>
    <ligand>
        <name>S-adenosyl-L-methionine</name>
        <dbReference type="ChEBI" id="CHEBI:59789"/>
    </ligand>
</feature>
<dbReference type="GO" id="GO:0071424">
    <property type="term" value="F:rRNA (cytosine-N4-)-methyltransferase activity"/>
    <property type="evidence" value="ECO:0007669"/>
    <property type="project" value="UniProtKB-UniRule"/>
</dbReference>
<proteinExistence type="inferred from homology"/>
<comment type="caution">
    <text evidence="8">The sequence shown here is derived from an EMBL/GenBank/DDBJ whole genome shotgun (WGS) entry which is preliminary data.</text>
</comment>
<dbReference type="InterPro" id="IPR002903">
    <property type="entry name" value="RsmH"/>
</dbReference>
<dbReference type="Gene3D" id="1.10.150.170">
    <property type="entry name" value="Putative methyltransferase TM0872, insert domain"/>
    <property type="match status" value="1"/>
</dbReference>
<reference evidence="8 9" key="1">
    <citation type="submission" date="2020-08" db="EMBL/GenBank/DDBJ databases">
        <title>Genomic Encyclopedia of Type Strains, Phase IV (KMG-IV): sequencing the most valuable type-strain genomes for metagenomic binning, comparative biology and taxonomic classification.</title>
        <authorList>
            <person name="Goeker M."/>
        </authorList>
    </citation>
    <scope>NUCLEOTIDE SEQUENCE [LARGE SCALE GENOMIC DNA]</scope>
    <source>
        <strain evidence="8 9">DSM 21769</strain>
    </source>
</reference>
<keyword evidence="4 7" id="KW-0489">Methyltransferase</keyword>
<dbReference type="SUPFAM" id="SSF81799">
    <property type="entry name" value="Putative methyltransferase TM0872, insert domain"/>
    <property type="match status" value="1"/>
</dbReference>
<evidence type="ECO:0000256" key="4">
    <source>
        <dbReference type="ARBA" id="ARBA00022603"/>
    </source>
</evidence>
<dbReference type="Gene3D" id="3.40.50.150">
    <property type="entry name" value="Vaccinia Virus protein VP39"/>
    <property type="match status" value="1"/>
</dbReference>
<dbReference type="GO" id="GO:0005737">
    <property type="term" value="C:cytoplasm"/>
    <property type="evidence" value="ECO:0007669"/>
    <property type="project" value="UniProtKB-SubCell"/>
</dbReference>
<evidence type="ECO:0000256" key="7">
    <source>
        <dbReference type="HAMAP-Rule" id="MF_01007"/>
    </source>
</evidence>
<organism evidence="8 9">
    <name type="scientific">Geomicrobium halophilum</name>
    <dbReference type="NCBI Taxonomy" id="549000"/>
    <lineage>
        <taxon>Bacteria</taxon>
        <taxon>Bacillati</taxon>
        <taxon>Bacillota</taxon>
        <taxon>Bacilli</taxon>
        <taxon>Bacillales</taxon>
        <taxon>Geomicrobium</taxon>
    </lineage>
</organism>
<comment type="function">
    <text evidence="7">Specifically methylates the N4 position of cytidine in position 1402 (C1402) of 16S rRNA.</text>
</comment>
<comment type="subcellular location">
    <subcellularLocation>
        <location evidence="7">Cytoplasm</location>
    </subcellularLocation>
</comment>
<sequence length="295" mass="33028">MDCTFGRGGHSAEIAKQIGRNGHLYAFDSDRAAINAGRERFKGQESNVTLTHVNFREAVSELQAYGVDQVDGVLFDLGVSSPQLDDKSRGFSYRGDEPLDMRMDQRQSLTANAVVHDWSYEALVRIISQYGEEKFAKPIARAIESTREKHRIETTAQLSEIIKSAIPAAARRTGGHPAKRTFQAIRIAVNDELQSFQEALSAFVPMLNPLGGRIAVISFHSLEDKIAKKTLDTFCKYPELPPGLPVIPEDMKPTLKWINKKPIEPSPEEIEGNRRARSARLRIAEKMRQKEGINE</sequence>
<dbReference type="PANTHER" id="PTHR11265">
    <property type="entry name" value="S-ADENOSYL-METHYLTRANSFERASE MRAW"/>
    <property type="match status" value="1"/>
</dbReference>
<dbReference type="GO" id="GO:0070475">
    <property type="term" value="P:rRNA base methylation"/>
    <property type="evidence" value="ECO:0007669"/>
    <property type="project" value="UniProtKB-UniRule"/>
</dbReference>
<evidence type="ECO:0000256" key="3">
    <source>
        <dbReference type="ARBA" id="ARBA00022552"/>
    </source>
</evidence>
<dbReference type="SUPFAM" id="SSF53335">
    <property type="entry name" value="S-adenosyl-L-methionine-dependent methyltransferases"/>
    <property type="match status" value="1"/>
</dbReference>
<dbReference type="PANTHER" id="PTHR11265:SF0">
    <property type="entry name" value="12S RRNA N4-METHYLCYTIDINE METHYLTRANSFERASE"/>
    <property type="match status" value="1"/>
</dbReference>
<comment type="catalytic activity">
    <reaction evidence="7">
        <text>cytidine(1402) in 16S rRNA + S-adenosyl-L-methionine = N(4)-methylcytidine(1402) in 16S rRNA + S-adenosyl-L-homocysteine + H(+)</text>
        <dbReference type="Rhea" id="RHEA:42928"/>
        <dbReference type="Rhea" id="RHEA-COMP:10286"/>
        <dbReference type="Rhea" id="RHEA-COMP:10287"/>
        <dbReference type="ChEBI" id="CHEBI:15378"/>
        <dbReference type="ChEBI" id="CHEBI:57856"/>
        <dbReference type="ChEBI" id="CHEBI:59789"/>
        <dbReference type="ChEBI" id="CHEBI:74506"/>
        <dbReference type="ChEBI" id="CHEBI:82748"/>
        <dbReference type="EC" id="2.1.1.199"/>
    </reaction>
</comment>
<name>A0A841PYG9_9BACL</name>
<dbReference type="InterPro" id="IPR023397">
    <property type="entry name" value="SAM-dep_MeTrfase_MraW_recog"/>
</dbReference>
<feature type="binding site" evidence="7">
    <location>
        <position position="28"/>
    </location>
    <ligand>
        <name>S-adenosyl-L-methionine</name>
        <dbReference type="ChEBI" id="CHEBI:59789"/>
    </ligand>
</feature>
<dbReference type="HAMAP" id="MF_01007">
    <property type="entry name" value="16SrRNA_methyltr_H"/>
    <property type="match status" value="1"/>
</dbReference>
<dbReference type="InterPro" id="IPR029063">
    <property type="entry name" value="SAM-dependent_MTases_sf"/>
</dbReference>
<dbReference type="PIRSF" id="PIRSF004486">
    <property type="entry name" value="MraW"/>
    <property type="match status" value="1"/>
</dbReference>
<evidence type="ECO:0000256" key="1">
    <source>
        <dbReference type="ARBA" id="ARBA00010396"/>
    </source>
</evidence>
<evidence type="ECO:0000256" key="6">
    <source>
        <dbReference type="ARBA" id="ARBA00022691"/>
    </source>
</evidence>
<keyword evidence="5 7" id="KW-0808">Transferase</keyword>
<evidence type="ECO:0000313" key="8">
    <source>
        <dbReference type="EMBL" id="MBB6449392.1"/>
    </source>
</evidence>
<dbReference type="AlphaFoldDB" id="A0A841PYG9"/>
<protein>
    <recommendedName>
        <fullName evidence="7">Ribosomal RNA small subunit methyltransferase H</fullName>
        <ecNumber evidence="7">2.1.1.199</ecNumber>
    </recommendedName>
    <alternativeName>
        <fullName evidence="7">16S rRNA m(4)C1402 methyltransferase</fullName>
    </alternativeName>
    <alternativeName>
        <fullName evidence="7">rRNA (cytosine-N(4)-)-methyltransferase RsmH</fullName>
    </alternativeName>
</protein>
<evidence type="ECO:0000256" key="5">
    <source>
        <dbReference type="ARBA" id="ARBA00022679"/>
    </source>
</evidence>
<dbReference type="EC" id="2.1.1.199" evidence="7"/>
<gene>
    <name evidence="7" type="primary">rsmH</name>
    <name evidence="8" type="ORF">HNR44_001341</name>
</gene>
<feature type="binding site" evidence="7">
    <location>
        <begin position="8"/>
        <end position="10"/>
    </location>
    <ligand>
        <name>S-adenosyl-L-methionine</name>
        <dbReference type="ChEBI" id="CHEBI:59789"/>
    </ligand>
</feature>
<evidence type="ECO:0000256" key="2">
    <source>
        <dbReference type="ARBA" id="ARBA00022490"/>
    </source>
</evidence>
<accession>A0A841PYG9</accession>
<feature type="binding site" evidence="7">
    <location>
        <position position="83"/>
    </location>
    <ligand>
        <name>S-adenosyl-L-methionine</name>
        <dbReference type="ChEBI" id="CHEBI:59789"/>
    </ligand>
</feature>